<keyword evidence="5 6" id="KW-0472">Membrane</keyword>
<evidence type="ECO:0000256" key="6">
    <source>
        <dbReference type="SAM" id="Phobius"/>
    </source>
</evidence>
<dbReference type="EMBL" id="JAFBBZ010000001">
    <property type="protein sequence ID" value="MBM7509714.1"/>
    <property type="molecule type" value="Genomic_DNA"/>
</dbReference>
<comment type="subcellular location">
    <subcellularLocation>
        <location evidence="1">Membrane</location>
        <topology evidence="1">Multi-pass membrane protein</topology>
    </subcellularLocation>
</comment>
<gene>
    <name evidence="8" type="ORF">JOE61_003528</name>
</gene>
<feature type="transmembrane region" description="Helical" evidence="6">
    <location>
        <begin position="152"/>
        <end position="176"/>
    </location>
</feature>
<evidence type="ECO:0000256" key="2">
    <source>
        <dbReference type="ARBA" id="ARBA00006143"/>
    </source>
</evidence>
<evidence type="ECO:0000256" key="3">
    <source>
        <dbReference type="ARBA" id="ARBA00022692"/>
    </source>
</evidence>
<accession>A0ABS2MEU6</accession>
<keyword evidence="9" id="KW-1185">Reference proteome</keyword>
<evidence type="ECO:0000256" key="1">
    <source>
        <dbReference type="ARBA" id="ARBA00004141"/>
    </source>
</evidence>
<reference evidence="8 9" key="1">
    <citation type="submission" date="2021-01" db="EMBL/GenBank/DDBJ databases">
        <title>Sequencing the genomes of 1000 actinobacteria strains.</title>
        <authorList>
            <person name="Klenk H.-P."/>
        </authorList>
    </citation>
    <scope>NUCLEOTIDE SEQUENCE [LARGE SCALE GENOMIC DNA]</scope>
    <source>
        <strain evidence="8 9">DSM 18239</strain>
    </source>
</reference>
<feature type="transmembrane region" description="Helical" evidence="6">
    <location>
        <begin position="76"/>
        <end position="99"/>
    </location>
</feature>
<dbReference type="PANTHER" id="PTHR31272">
    <property type="entry name" value="CYTOCHROME C-TYPE BIOGENESIS PROTEIN HI_1454-RELATED"/>
    <property type="match status" value="1"/>
</dbReference>
<feature type="transmembrane region" description="Helical" evidence="6">
    <location>
        <begin position="248"/>
        <end position="270"/>
    </location>
</feature>
<keyword evidence="3 6" id="KW-0812">Transmembrane</keyword>
<evidence type="ECO:0000259" key="7">
    <source>
        <dbReference type="Pfam" id="PF02683"/>
    </source>
</evidence>
<evidence type="ECO:0000256" key="5">
    <source>
        <dbReference type="ARBA" id="ARBA00023136"/>
    </source>
</evidence>
<protein>
    <submittedName>
        <fullName evidence="8">Cytochrome c biogenesis protein CcdA</fullName>
    </submittedName>
</protein>
<comment type="caution">
    <text evidence="8">The sequence shown here is derived from an EMBL/GenBank/DDBJ whole genome shotgun (WGS) entry which is preliminary data.</text>
</comment>
<feature type="transmembrane region" description="Helical" evidence="6">
    <location>
        <begin position="6"/>
        <end position="34"/>
    </location>
</feature>
<comment type="similarity">
    <text evidence="2">Belongs to the DsbD family.</text>
</comment>
<evidence type="ECO:0000256" key="4">
    <source>
        <dbReference type="ARBA" id="ARBA00022989"/>
    </source>
</evidence>
<keyword evidence="4 6" id="KW-1133">Transmembrane helix</keyword>
<dbReference type="Pfam" id="PF02683">
    <property type="entry name" value="DsbD_TM"/>
    <property type="match status" value="1"/>
</dbReference>
<feature type="transmembrane region" description="Helical" evidence="6">
    <location>
        <begin position="120"/>
        <end position="146"/>
    </location>
</feature>
<feature type="domain" description="Cytochrome C biogenesis protein transmembrane" evidence="7">
    <location>
        <begin position="6"/>
        <end position="187"/>
    </location>
</feature>
<evidence type="ECO:0000313" key="9">
    <source>
        <dbReference type="Proteomes" id="UP000732378"/>
    </source>
</evidence>
<dbReference type="InterPro" id="IPR051790">
    <property type="entry name" value="Cytochrome_c-biogenesis_DsbD"/>
</dbReference>
<dbReference type="PANTHER" id="PTHR31272:SF4">
    <property type="entry name" value="CYTOCHROME C-TYPE BIOGENESIS PROTEIN HI_1454-RELATED"/>
    <property type="match status" value="1"/>
</dbReference>
<proteinExistence type="inferred from homology"/>
<dbReference type="Proteomes" id="UP000732378">
    <property type="component" value="Unassembled WGS sequence"/>
</dbReference>
<sequence length="295" mass="30414">MTEIGVVAAFAAGVLALLSPCSALLLPSFFAYAFADARALVARTTVFYLGLLLTLVPLGTGAGFASELFYGHRSTLIAVAGWTIITLGVLQLLGRGFAVPFSARLQSWAGSRSGSGWASTLVLGAVYGLAGFCSGPVLGAILTVAATSGSPWQGGVLLAVYALGMAAPLLVLAALWDRYDLGSRRWLRGRTLSWGRVSVHTTSAVAGVLFIVIGVLFLRYDGTAGITGVLGVDTVDLEFAAQQAIGEWAAAIPLWVVPAAVLVVAGLTALRRVRRDAGGNNDQATPVGTSNPPRG</sequence>
<feature type="transmembrane region" description="Helical" evidence="6">
    <location>
        <begin position="197"/>
        <end position="218"/>
    </location>
</feature>
<evidence type="ECO:0000313" key="8">
    <source>
        <dbReference type="EMBL" id="MBM7509714.1"/>
    </source>
</evidence>
<name>A0ABS2MEU6_9ACTN</name>
<dbReference type="RefSeq" id="WP_193667610.1">
    <property type="nucleotide sequence ID" value="NZ_JACDTV010000002.1"/>
</dbReference>
<dbReference type="InterPro" id="IPR003834">
    <property type="entry name" value="Cyt_c_assmbl_TM_dom"/>
</dbReference>
<feature type="transmembrane region" description="Helical" evidence="6">
    <location>
        <begin position="46"/>
        <end position="70"/>
    </location>
</feature>
<organism evidence="8 9">
    <name type="scientific">Nocardioides salarius</name>
    <dbReference type="NCBI Taxonomy" id="374513"/>
    <lineage>
        <taxon>Bacteria</taxon>
        <taxon>Bacillati</taxon>
        <taxon>Actinomycetota</taxon>
        <taxon>Actinomycetes</taxon>
        <taxon>Propionibacteriales</taxon>
        <taxon>Nocardioidaceae</taxon>
        <taxon>Nocardioides</taxon>
    </lineage>
</organism>